<name>X1PC48_9ZZZZ</name>
<gene>
    <name evidence="1" type="ORF">S06H3_48178</name>
</gene>
<feature type="non-terminal residue" evidence="1">
    <location>
        <position position="1"/>
    </location>
</feature>
<organism evidence="1">
    <name type="scientific">marine sediment metagenome</name>
    <dbReference type="NCBI Taxonomy" id="412755"/>
    <lineage>
        <taxon>unclassified sequences</taxon>
        <taxon>metagenomes</taxon>
        <taxon>ecological metagenomes</taxon>
    </lineage>
</organism>
<sequence length="88" mass="10106">IAYSKLREAGNTVKYSKYIIKLANKNLSVPLPEKEIENFSHKKIYYYGCPLINEELSFIDCSFCQVRGGKDVQSLAMRVVKKAEILKM</sequence>
<protein>
    <submittedName>
        <fullName evidence="1">Uncharacterized protein</fullName>
    </submittedName>
</protein>
<dbReference type="AlphaFoldDB" id="X1PC48"/>
<comment type="caution">
    <text evidence="1">The sequence shown here is derived from an EMBL/GenBank/DDBJ whole genome shotgun (WGS) entry which is preliminary data.</text>
</comment>
<evidence type="ECO:0000313" key="1">
    <source>
        <dbReference type="EMBL" id="GAI40026.1"/>
    </source>
</evidence>
<dbReference type="EMBL" id="BARV01030324">
    <property type="protein sequence ID" value="GAI40026.1"/>
    <property type="molecule type" value="Genomic_DNA"/>
</dbReference>
<accession>X1PC48</accession>
<reference evidence="1" key="1">
    <citation type="journal article" date="2014" name="Front. Microbiol.">
        <title>High frequency of phylogenetically diverse reductive dehalogenase-homologous genes in deep subseafloor sedimentary metagenomes.</title>
        <authorList>
            <person name="Kawai M."/>
            <person name="Futagami T."/>
            <person name="Toyoda A."/>
            <person name="Takaki Y."/>
            <person name="Nishi S."/>
            <person name="Hori S."/>
            <person name="Arai W."/>
            <person name="Tsubouchi T."/>
            <person name="Morono Y."/>
            <person name="Uchiyama I."/>
            <person name="Ito T."/>
            <person name="Fujiyama A."/>
            <person name="Inagaki F."/>
            <person name="Takami H."/>
        </authorList>
    </citation>
    <scope>NUCLEOTIDE SEQUENCE</scope>
    <source>
        <strain evidence="1">Expedition CK06-06</strain>
    </source>
</reference>
<proteinExistence type="predicted"/>